<evidence type="ECO:0000256" key="13">
    <source>
        <dbReference type="PIRSR" id="PIRSR600720-2"/>
    </source>
</evidence>
<accession>L7MHJ5</accession>
<dbReference type="GO" id="GO:0004504">
    <property type="term" value="F:peptidylglycine monooxygenase activity"/>
    <property type="evidence" value="ECO:0007669"/>
    <property type="project" value="UniProtKB-EC"/>
</dbReference>
<evidence type="ECO:0000256" key="8">
    <source>
        <dbReference type="ARBA" id="ARBA00023008"/>
    </source>
</evidence>
<evidence type="ECO:0000256" key="4">
    <source>
        <dbReference type="ARBA" id="ARBA00022525"/>
    </source>
</evidence>
<feature type="disulfide bond" evidence="14">
    <location>
        <begin position="58"/>
        <end position="108"/>
    </location>
</feature>
<feature type="disulfide bond" evidence="14">
    <location>
        <begin position="222"/>
        <end position="329"/>
    </location>
</feature>
<dbReference type="Gene3D" id="2.60.120.230">
    <property type="match status" value="1"/>
</dbReference>
<keyword evidence="4" id="KW-0964">Secreted</keyword>
<dbReference type="EC" id="1.14.17.3" evidence="3"/>
<evidence type="ECO:0000313" key="17">
    <source>
        <dbReference type="EMBL" id="JAA63465.1"/>
    </source>
</evidence>
<feature type="binding site" evidence="13">
    <location>
        <position position="85"/>
    </location>
    <ligand>
        <name>Cu(2+)</name>
        <dbReference type="ChEBI" id="CHEBI:29036"/>
        <label>1</label>
        <note>catalytic</note>
    </ligand>
</feature>
<comment type="cofactor">
    <cofactor evidence="13">
        <name>Cu(2+)</name>
        <dbReference type="ChEBI" id="CHEBI:29036"/>
    </cofactor>
    <text evidence="13">Binds 2 Cu(2+) ions per subunit.</text>
</comment>
<dbReference type="PANTHER" id="PTHR10680">
    <property type="entry name" value="PEPTIDYL-GLYCINE ALPHA-AMIDATING MONOOXYGENASE"/>
    <property type="match status" value="1"/>
</dbReference>
<dbReference type="InterPro" id="IPR008977">
    <property type="entry name" value="PHM/PNGase_F_dom_sf"/>
</dbReference>
<evidence type="ECO:0000256" key="2">
    <source>
        <dbReference type="ARBA" id="ARBA00010676"/>
    </source>
</evidence>
<feature type="binding site" evidence="13">
    <location>
        <position position="309"/>
    </location>
    <ligand>
        <name>Cu(2+)</name>
        <dbReference type="ChEBI" id="CHEBI:29036"/>
        <label>1</label>
        <note>catalytic</note>
    </ligand>
</feature>
<dbReference type="Pfam" id="PF03712">
    <property type="entry name" value="Cu2_monoox_C"/>
    <property type="match status" value="1"/>
</dbReference>
<evidence type="ECO:0000256" key="10">
    <source>
        <dbReference type="ARBA" id="ARBA00023157"/>
    </source>
</evidence>
<feature type="disulfide bond" evidence="14">
    <location>
        <begin position="289"/>
        <end position="310"/>
    </location>
</feature>
<reference evidence="17" key="1">
    <citation type="submission" date="2012-11" db="EMBL/GenBank/DDBJ databases">
        <authorList>
            <person name="Lucero-Rivera Y.E."/>
            <person name="Tovar-Ramirez D."/>
        </authorList>
    </citation>
    <scope>NUCLEOTIDE SEQUENCE</scope>
    <source>
        <tissue evidence="17">Salivary gland</tissue>
    </source>
</reference>
<evidence type="ECO:0000256" key="5">
    <source>
        <dbReference type="ARBA" id="ARBA00022723"/>
    </source>
</evidence>
<protein>
    <recommendedName>
        <fullName evidence="3">peptidylglycine monooxygenase</fullName>
        <ecNumber evidence="3">1.14.17.3</ecNumber>
    </recommendedName>
</protein>
<dbReference type="InterPro" id="IPR036939">
    <property type="entry name" value="Cu2_ascorb_mOase_N_sf"/>
</dbReference>
<dbReference type="EMBL" id="GACK01001569">
    <property type="protein sequence ID" value="JAA63465.1"/>
    <property type="molecule type" value="mRNA"/>
</dbReference>
<feature type="binding site" evidence="13">
    <location>
        <position position="238"/>
    </location>
    <ligand>
        <name>Cu(2+)</name>
        <dbReference type="ChEBI" id="CHEBI:29036"/>
        <label>1</label>
        <note>catalytic</note>
    </ligand>
</feature>
<dbReference type="Pfam" id="PF01082">
    <property type="entry name" value="Cu2_monooxygen"/>
    <property type="match status" value="1"/>
</dbReference>
<feature type="domain" description="Copper type II ascorbate-dependent monooxygenase C-terminal" evidence="16">
    <location>
        <begin position="198"/>
        <end position="339"/>
    </location>
</feature>
<name>L7MHJ5_RHIPC</name>
<keyword evidence="11" id="KW-0325">Glycoprotein</keyword>
<evidence type="ECO:0000256" key="14">
    <source>
        <dbReference type="PIRSR" id="PIRSR600720-3"/>
    </source>
</evidence>
<keyword evidence="5 13" id="KW-0479">Metal-binding</keyword>
<evidence type="ECO:0000256" key="9">
    <source>
        <dbReference type="ARBA" id="ARBA00023033"/>
    </source>
</evidence>
<dbReference type="InterPro" id="IPR000720">
    <property type="entry name" value="PHM/PAL"/>
</dbReference>
<evidence type="ECO:0000259" key="16">
    <source>
        <dbReference type="Pfam" id="PF03712"/>
    </source>
</evidence>
<feature type="disulfide bond" evidence="14">
    <location>
        <begin position="91"/>
        <end position="124"/>
    </location>
</feature>
<dbReference type="InterPro" id="IPR024548">
    <property type="entry name" value="Cu2_monoox_C"/>
</dbReference>
<evidence type="ECO:0000256" key="11">
    <source>
        <dbReference type="ARBA" id="ARBA00023180"/>
    </source>
</evidence>
<keyword evidence="8 13" id="KW-0186">Copper</keyword>
<comment type="catalytic activity">
    <reaction evidence="12">
        <text>a [peptide]-C-terminal glycine + 2 L-ascorbate + O2 = a [peptide]-C-terminal (2S)-2-hydroxyglycine + 2 monodehydro-L-ascorbate radical + H2O</text>
        <dbReference type="Rhea" id="RHEA:21452"/>
        <dbReference type="Rhea" id="RHEA-COMP:13486"/>
        <dbReference type="Rhea" id="RHEA-COMP:15321"/>
        <dbReference type="ChEBI" id="CHEBI:15377"/>
        <dbReference type="ChEBI" id="CHEBI:15379"/>
        <dbReference type="ChEBI" id="CHEBI:38290"/>
        <dbReference type="ChEBI" id="CHEBI:59513"/>
        <dbReference type="ChEBI" id="CHEBI:137000"/>
        <dbReference type="ChEBI" id="CHEBI:142768"/>
        <dbReference type="EC" id="1.14.17.3"/>
    </reaction>
</comment>
<dbReference type="FunFam" id="2.60.120.310:FF:000005">
    <property type="entry name" value="Peptidylglycine alpha-hydroxylating monooxygenase"/>
    <property type="match status" value="1"/>
</dbReference>
<keyword evidence="7" id="KW-0560">Oxidoreductase</keyword>
<dbReference type="InterPro" id="IPR014784">
    <property type="entry name" value="Cu2_ascorb_mOase-like_C"/>
</dbReference>
<dbReference type="GO" id="GO:0005576">
    <property type="term" value="C:extracellular region"/>
    <property type="evidence" value="ECO:0007669"/>
    <property type="project" value="UniProtKB-SubCell"/>
</dbReference>
<comment type="subcellular location">
    <subcellularLocation>
        <location evidence="1">Secreted</location>
    </subcellularLocation>
</comment>
<dbReference type="AlphaFoldDB" id="L7MHJ5"/>
<evidence type="ECO:0000259" key="15">
    <source>
        <dbReference type="Pfam" id="PF01082"/>
    </source>
</evidence>
<evidence type="ECO:0000256" key="3">
    <source>
        <dbReference type="ARBA" id="ARBA00012689"/>
    </source>
</evidence>
<dbReference type="GO" id="GO:0016020">
    <property type="term" value="C:membrane"/>
    <property type="evidence" value="ECO:0007669"/>
    <property type="project" value="InterPro"/>
</dbReference>
<evidence type="ECO:0000256" key="1">
    <source>
        <dbReference type="ARBA" id="ARBA00004613"/>
    </source>
</evidence>
<sequence>RITSSCLCNAKEMARVFVCSLLLLCVTVVYMSGSTSAATQFPLLMPHVRPTQNETYLCTAFHITPSKHKYVVAFKPNATMHVAHHILIYGCLEPGYREQDSPRAVWDCGEMSKSNSEFFRGPTCARGPQIIYAWARDAPPLSLPEGVGFKIGGDSGIKYLVLQVHYADTTAFLDRRKTDMSGIVLSVLPGDTQLVKRRAGIYLLGTGGMIPSHKTEHFETACLIDENLTLYPFAFRTHTHKLGKAVSGYVVRNGRWINIGKHDPLQPQMFYPANKGIKVTKGDILAARCTMYNFRNRPTYVGSTGNDEMCNFYMMYYVDGDRILDKKDCFSYGPPVYYWGRDPLLADSLTTQIDRDASTLN</sequence>
<feature type="non-terminal residue" evidence="17">
    <location>
        <position position="1"/>
    </location>
</feature>
<feature type="binding site" evidence="13">
    <location>
        <position position="240"/>
    </location>
    <ligand>
        <name>Cu(2+)</name>
        <dbReference type="ChEBI" id="CHEBI:29036"/>
        <label>1</label>
        <note>catalytic</note>
    </ligand>
</feature>
<proteinExistence type="evidence at transcript level"/>
<feature type="binding site" evidence="13">
    <location>
        <position position="84"/>
    </location>
    <ligand>
        <name>Cu(2+)</name>
        <dbReference type="ChEBI" id="CHEBI:29036"/>
        <label>1</label>
        <note>catalytic</note>
    </ligand>
</feature>
<dbReference type="PRINTS" id="PR00790">
    <property type="entry name" value="PAMONOXGNASE"/>
</dbReference>
<keyword evidence="10 14" id="KW-1015">Disulfide bond</keyword>
<dbReference type="SUPFAM" id="SSF49742">
    <property type="entry name" value="PHM/PNGase F"/>
    <property type="match status" value="2"/>
</dbReference>
<dbReference type="Gene3D" id="2.60.120.310">
    <property type="entry name" value="Copper type II, ascorbate-dependent monooxygenase, N-terminal domain"/>
    <property type="match status" value="1"/>
</dbReference>
<evidence type="ECO:0000256" key="12">
    <source>
        <dbReference type="ARBA" id="ARBA00048431"/>
    </source>
</evidence>
<keyword evidence="9 17" id="KW-0503">Monooxygenase</keyword>
<evidence type="ECO:0000256" key="6">
    <source>
        <dbReference type="ARBA" id="ARBA00022729"/>
    </source>
</evidence>
<organism evidence="17">
    <name type="scientific">Rhipicephalus pulchellus</name>
    <name type="common">Yellow backed tick</name>
    <name type="synonym">Dermacentor pulchellus</name>
    <dbReference type="NCBI Taxonomy" id="72859"/>
    <lineage>
        <taxon>Eukaryota</taxon>
        <taxon>Metazoa</taxon>
        <taxon>Ecdysozoa</taxon>
        <taxon>Arthropoda</taxon>
        <taxon>Chelicerata</taxon>
        <taxon>Arachnida</taxon>
        <taxon>Acari</taxon>
        <taxon>Parasitiformes</taxon>
        <taxon>Ixodida</taxon>
        <taxon>Ixodoidea</taxon>
        <taxon>Ixodidae</taxon>
        <taxon>Rhipicephalinae</taxon>
        <taxon>Rhipicephalus</taxon>
        <taxon>Rhipicephalus</taxon>
    </lineage>
</organism>
<dbReference type="GO" id="GO:0005507">
    <property type="term" value="F:copper ion binding"/>
    <property type="evidence" value="ECO:0007669"/>
    <property type="project" value="InterPro"/>
</dbReference>
<keyword evidence="6" id="KW-0732">Signal</keyword>
<dbReference type="InterPro" id="IPR000323">
    <property type="entry name" value="Cu2_ascorb_mOase_N"/>
</dbReference>
<comment type="similarity">
    <text evidence="2">Belongs to the copper type II ascorbate-dependent monooxygenase family.</text>
</comment>
<evidence type="ECO:0000256" key="7">
    <source>
        <dbReference type="ARBA" id="ARBA00023002"/>
    </source>
</evidence>
<feature type="domain" description="Copper type II ascorbate-dependent monooxygenase N-terminal" evidence="15">
    <location>
        <begin position="42"/>
        <end position="169"/>
    </location>
</feature>
<dbReference type="PANTHER" id="PTHR10680:SF14">
    <property type="entry name" value="PEPTIDYL-GLYCINE ALPHA-AMIDATING MONOOXYGENASE"/>
    <property type="match status" value="1"/>
</dbReference>
<reference evidence="17" key="2">
    <citation type="journal article" date="2015" name="J. Proteomics">
        <title>Sexual differences in the sialomes of the zebra tick, Rhipicephalus pulchellus.</title>
        <authorList>
            <person name="Tan A.W."/>
            <person name="Francischetti I.M."/>
            <person name="Slovak M."/>
            <person name="Kini R.M."/>
            <person name="Ribeiro J.M."/>
        </authorList>
    </citation>
    <scope>NUCLEOTIDE SEQUENCE</scope>
    <source>
        <tissue evidence="17">Salivary gland</tissue>
    </source>
</reference>
<feature type="binding site" evidence="13">
    <location>
        <position position="165"/>
    </location>
    <ligand>
        <name>Cu(2+)</name>
        <dbReference type="ChEBI" id="CHEBI:29036"/>
        <label>1</label>
        <note>catalytic</note>
    </ligand>
</feature>
<dbReference type="GO" id="GO:0006518">
    <property type="term" value="P:peptide metabolic process"/>
    <property type="evidence" value="ECO:0007669"/>
    <property type="project" value="InterPro"/>
</dbReference>